<accession>X1NKL7</accession>
<name>X1NKL7_9ZZZZ</name>
<gene>
    <name evidence="1" type="ORF">S06H3_28719</name>
</gene>
<organism evidence="1">
    <name type="scientific">marine sediment metagenome</name>
    <dbReference type="NCBI Taxonomy" id="412755"/>
    <lineage>
        <taxon>unclassified sequences</taxon>
        <taxon>metagenomes</taxon>
        <taxon>ecological metagenomes</taxon>
    </lineage>
</organism>
<sequence length="140" mass="16412">MAFGGPLIALKREESMEYTAEILATEMPKCLPKRQDAIFDFKRFIAVIRDEEEYGKNYTIKLLQDYSIHYKQKTFILEYKKEPVIRLSEKTLPPIPTKIEEVNKQFDFEARCPGQEWSYLQGGEKIKIKKLPAGFCIEKL</sequence>
<comment type="caution">
    <text evidence="1">The sequence shown here is derived from an EMBL/GenBank/DDBJ whole genome shotgun (WGS) entry which is preliminary data.</text>
</comment>
<proteinExistence type="predicted"/>
<reference evidence="1" key="1">
    <citation type="journal article" date="2014" name="Front. Microbiol.">
        <title>High frequency of phylogenetically diverse reductive dehalogenase-homologous genes in deep subseafloor sedimentary metagenomes.</title>
        <authorList>
            <person name="Kawai M."/>
            <person name="Futagami T."/>
            <person name="Toyoda A."/>
            <person name="Takaki Y."/>
            <person name="Nishi S."/>
            <person name="Hori S."/>
            <person name="Arai W."/>
            <person name="Tsubouchi T."/>
            <person name="Morono Y."/>
            <person name="Uchiyama I."/>
            <person name="Ito T."/>
            <person name="Fujiyama A."/>
            <person name="Inagaki F."/>
            <person name="Takami H."/>
        </authorList>
    </citation>
    <scope>NUCLEOTIDE SEQUENCE</scope>
    <source>
        <strain evidence="1">Expedition CK06-06</strain>
    </source>
</reference>
<evidence type="ECO:0000313" key="1">
    <source>
        <dbReference type="EMBL" id="GAI30761.1"/>
    </source>
</evidence>
<protein>
    <submittedName>
        <fullName evidence="1">Uncharacterized protein</fullName>
    </submittedName>
</protein>
<dbReference type="EMBL" id="BARV01016778">
    <property type="protein sequence ID" value="GAI30761.1"/>
    <property type="molecule type" value="Genomic_DNA"/>
</dbReference>
<dbReference type="AlphaFoldDB" id="X1NKL7"/>